<sequence length="540" mass="59367">MPSSFDGLLTGQDSVFSTPSLPHGHRSVFSTPSVLHDNTTPTHGILQSWSLTGNSAAGGTCTLDQQFSYVNQLEQKNQELLHQIVKLSAENNTLKSINEKLISTLPRLLEHALDQKTGQTRKNTKSNVPLNSTDFPSVQYWHEVSWKTHCKNESQISGEDEDSKKQRGNTRASQGINVAMRFLEDEQGNIVDGFRADAIRKLCYRLFGDFRDEGKAPAHWSQGTHEISQRFFLELADQFPEVSYCANNWKSQKIATQIYPGWHTRHCSAISVKKEAMKEQIFTDTQLDPSPTSESVKSRKRSATTELAEGTIVNPLYTKSRTPVSSVVPESQDVLSMHANTPVESHKDVSASSTNTNNNTTILAPASPVHTTPERNEDTTTQCISTADAEHDHDAEDTIPISATKSLKQQTPPSSVHAPDNAVNSTVDSTVCSTDILIATPANTVDSMTCSTNISIPTPLPTIPSQVSKKVKKVSAGPYRPSKMSKTARGLCALEWTSKHPKGTKDDFDRHWETIKNADIGKAYEARSKAADNALQKAAQ</sequence>
<keyword evidence="3" id="KW-1185">Reference proteome</keyword>
<name>A0AA38U4Y9_9AGAR</name>
<protein>
    <submittedName>
        <fullName evidence="2">Uncharacterized protein</fullName>
    </submittedName>
</protein>
<reference evidence="2" key="1">
    <citation type="submission" date="2022-08" db="EMBL/GenBank/DDBJ databases">
        <authorList>
            <consortium name="DOE Joint Genome Institute"/>
            <person name="Min B."/>
            <person name="Riley R."/>
            <person name="Sierra-Patev S."/>
            <person name="Naranjo-Ortiz M."/>
            <person name="Looney B."/>
            <person name="Konkel Z."/>
            <person name="Slot J.C."/>
            <person name="Sakamoto Y."/>
            <person name="Steenwyk J.L."/>
            <person name="Rokas A."/>
            <person name="Carro J."/>
            <person name="Camarero S."/>
            <person name="Ferreira P."/>
            <person name="Molpeceres G."/>
            <person name="Ruiz-Duenas F.J."/>
            <person name="Serrano A."/>
            <person name="Henrissat B."/>
            <person name="Drula E."/>
            <person name="Hughes K.W."/>
            <person name="Mata J.L."/>
            <person name="Ishikawa N.K."/>
            <person name="Vargas-Isla R."/>
            <person name="Ushijima S."/>
            <person name="Smith C.A."/>
            <person name="Ahrendt S."/>
            <person name="Andreopoulos W."/>
            <person name="He G."/>
            <person name="Labutti K."/>
            <person name="Lipzen A."/>
            <person name="Ng V."/>
            <person name="Sandor L."/>
            <person name="Barry K."/>
            <person name="Martinez A.T."/>
            <person name="Xiao Y."/>
            <person name="Gibbons J.G."/>
            <person name="Terashima K."/>
            <person name="Hibbett D.S."/>
            <person name="Grigoriev I.V."/>
        </authorList>
    </citation>
    <scope>NUCLEOTIDE SEQUENCE</scope>
    <source>
        <strain evidence="2">TFB9207</strain>
    </source>
</reference>
<accession>A0AA38U4Y9</accession>
<organism evidence="2 3">
    <name type="scientific">Lentinula raphanica</name>
    <dbReference type="NCBI Taxonomy" id="153919"/>
    <lineage>
        <taxon>Eukaryota</taxon>
        <taxon>Fungi</taxon>
        <taxon>Dikarya</taxon>
        <taxon>Basidiomycota</taxon>
        <taxon>Agaricomycotina</taxon>
        <taxon>Agaricomycetes</taxon>
        <taxon>Agaricomycetidae</taxon>
        <taxon>Agaricales</taxon>
        <taxon>Marasmiineae</taxon>
        <taxon>Omphalotaceae</taxon>
        <taxon>Lentinula</taxon>
    </lineage>
</organism>
<evidence type="ECO:0000313" key="3">
    <source>
        <dbReference type="Proteomes" id="UP001163846"/>
    </source>
</evidence>
<comment type="caution">
    <text evidence="2">The sequence shown here is derived from an EMBL/GenBank/DDBJ whole genome shotgun (WGS) entry which is preliminary data.</text>
</comment>
<dbReference type="AlphaFoldDB" id="A0AA38U4Y9"/>
<gene>
    <name evidence="2" type="ORF">F5878DRAFT_667311</name>
</gene>
<evidence type="ECO:0000313" key="2">
    <source>
        <dbReference type="EMBL" id="KAJ3831675.1"/>
    </source>
</evidence>
<evidence type="ECO:0000256" key="1">
    <source>
        <dbReference type="SAM" id="MobiDB-lite"/>
    </source>
</evidence>
<feature type="compositionally biased region" description="Polar residues" evidence="1">
    <location>
        <begin position="282"/>
        <end position="295"/>
    </location>
</feature>
<dbReference type="EMBL" id="MU807306">
    <property type="protein sequence ID" value="KAJ3831675.1"/>
    <property type="molecule type" value="Genomic_DNA"/>
</dbReference>
<feature type="region of interest" description="Disordered" evidence="1">
    <location>
        <begin position="282"/>
        <end position="305"/>
    </location>
</feature>
<proteinExistence type="predicted"/>
<feature type="region of interest" description="Disordered" evidence="1">
    <location>
        <begin position="152"/>
        <end position="171"/>
    </location>
</feature>
<feature type="region of interest" description="Disordered" evidence="1">
    <location>
        <begin position="343"/>
        <end position="378"/>
    </location>
</feature>
<dbReference type="Proteomes" id="UP001163846">
    <property type="component" value="Unassembled WGS sequence"/>
</dbReference>